<evidence type="ECO:0000313" key="4">
    <source>
        <dbReference type="Proteomes" id="UP000203826"/>
    </source>
</evidence>
<evidence type="ECO:0000256" key="1">
    <source>
        <dbReference type="SAM" id="MobiDB-lite"/>
    </source>
</evidence>
<protein>
    <recommendedName>
        <fullName evidence="2">Nanos-type domain-containing protein</fullName>
    </recommendedName>
</protein>
<dbReference type="InterPro" id="IPR038129">
    <property type="entry name" value="Nanos_sf"/>
</dbReference>
<evidence type="ECO:0000313" key="3">
    <source>
        <dbReference type="EMBL" id="ALH23361.1"/>
    </source>
</evidence>
<dbReference type="InterPro" id="IPR024161">
    <property type="entry name" value="Znf_nanos-typ"/>
</dbReference>
<reference evidence="3 4" key="1">
    <citation type="journal article" date="2015" name="Genome Announc.">
        <title>The 474-Kilobase-Pair Complete Genome Sequence of CeV-01B, a Virus Infecting Haptolina (Chrysochromulina) ericina (Prymnesiophyceae).</title>
        <authorList>
            <person name="Gallot-Lavallee L."/>
            <person name="Pagarete A."/>
            <person name="Legendre M."/>
            <person name="Santini S."/>
            <person name="Sandaa R.A."/>
            <person name="Himmelbauer H."/>
            <person name="Ogata H."/>
            <person name="Bratbak G."/>
            <person name="Claverie J.M."/>
        </authorList>
    </citation>
    <scope>NUCLEOTIDE SEQUENCE [LARGE SCALE GENOMIC DNA]</scope>
    <source>
        <strain evidence="3">CeV-01B</strain>
    </source>
</reference>
<keyword evidence="4" id="KW-1185">Reference proteome</keyword>
<accession>A0A0N7G7P5</accession>
<name>A0A0N7G7P5_9VIRU</name>
<dbReference type="KEGG" id="vg:26049322"/>
<dbReference type="Proteomes" id="UP000203826">
    <property type="component" value="Segment"/>
</dbReference>
<sequence length="96" mass="11050">MTTNMVCTFCKNKGIPTPHNHTVRNWTLPDKPIICPVLLATQCTYCKTYGHTRQYCPIRNTIKNLKSNNDINTDLNLKRLNDNSNSDSKNKQQKLI</sequence>
<dbReference type="EMBL" id="KT820662">
    <property type="protein sequence ID" value="ALH23361.1"/>
    <property type="molecule type" value="Genomic_DNA"/>
</dbReference>
<organism evidence="3 4">
    <name type="scientific">Chrysochromulina ericina virus CeV-01B</name>
    <dbReference type="NCBI Taxonomy" id="3070830"/>
    <lineage>
        <taxon>Viruses</taxon>
        <taxon>Varidnaviria</taxon>
        <taxon>Bamfordvirae</taxon>
        <taxon>Nucleocytoviricota</taxon>
        <taxon>Megaviricetes</taxon>
        <taxon>Imitervirales</taxon>
        <taxon>Mesomimiviridae</taxon>
        <taxon>Tethysvirus</taxon>
        <taxon>Tethysvirus raunefjordenense</taxon>
    </lineage>
</organism>
<dbReference type="Gene3D" id="4.10.60.30">
    <property type="entry name" value="Nanos, RNA-binding domain"/>
    <property type="match status" value="1"/>
</dbReference>
<feature type="domain" description="Nanos-type" evidence="2">
    <location>
        <begin position="6"/>
        <end position="58"/>
    </location>
</feature>
<evidence type="ECO:0000259" key="2">
    <source>
        <dbReference type="PROSITE" id="PS51522"/>
    </source>
</evidence>
<dbReference type="PROSITE" id="PS51522">
    <property type="entry name" value="ZF_NANOS"/>
    <property type="match status" value="1"/>
</dbReference>
<dbReference type="Pfam" id="PF05741">
    <property type="entry name" value="zf-nanos"/>
    <property type="match status" value="1"/>
</dbReference>
<feature type="region of interest" description="Disordered" evidence="1">
    <location>
        <begin position="75"/>
        <end position="96"/>
    </location>
</feature>
<proteinExistence type="predicted"/>
<gene>
    <name evidence="3" type="ORF">ceV_455</name>
</gene>